<dbReference type="GO" id="GO:0015031">
    <property type="term" value="P:protein transport"/>
    <property type="evidence" value="ECO:0007669"/>
    <property type="project" value="UniProtKB-KW"/>
</dbReference>
<dbReference type="Pfam" id="PF02096">
    <property type="entry name" value="60KD_IMP"/>
    <property type="match status" value="1"/>
</dbReference>
<dbReference type="NCBIfam" id="TIGR03592">
    <property type="entry name" value="yidC_oxa1_cterm"/>
    <property type="match status" value="1"/>
</dbReference>
<dbReference type="EMBL" id="CAEZSU010000189">
    <property type="protein sequence ID" value="CAB4561120.1"/>
    <property type="molecule type" value="Genomic_DNA"/>
</dbReference>
<feature type="transmembrane region" description="Helical" evidence="10">
    <location>
        <begin position="26"/>
        <end position="45"/>
    </location>
</feature>
<evidence type="ECO:0000313" key="15">
    <source>
        <dbReference type="EMBL" id="CAB4636759.1"/>
    </source>
</evidence>
<feature type="domain" description="Membrane insertase YidC/Oxa/ALB C-terminal" evidence="11">
    <location>
        <begin position="25"/>
        <end position="267"/>
    </location>
</feature>
<feature type="region of interest" description="Disordered" evidence="9">
    <location>
        <begin position="295"/>
        <end position="396"/>
    </location>
</feature>
<dbReference type="InterPro" id="IPR028055">
    <property type="entry name" value="YidC/Oxa/ALB_C"/>
</dbReference>
<feature type="compositionally biased region" description="Low complexity" evidence="9">
    <location>
        <begin position="356"/>
        <end position="384"/>
    </location>
</feature>
<evidence type="ECO:0000256" key="5">
    <source>
        <dbReference type="ARBA" id="ARBA00022927"/>
    </source>
</evidence>
<dbReference type="PANTHER" id="PTHR12428">
    <property type="entry name" value="OXA1"/>
    <property type="match status" value="1"/>
</dbReference>
<proteinExistence type="predicted"/>
<keyword evidence="5" id="KW-0653">Protein transport</keyword>
<feature type="transmembrane region" description="Helical" evidence="10">
    <location>
        <begin position="187"/>
        <end position="207"/>
    </location>
</feature>
<evidence type="ECO:0000313" key="14">
    <source>
        <dbReference type="EMBL" id="CAB4569683.1"/>
    </source>
</evidence>
<evidence type="ECO:0000256" key="4">
    <source>
        <dbReference type="ARBA" id="ARBA00022692"/>
    </source>
</evidence>
<dbReference type="AlphaFoldDB" id="A0A6J6E5Y5"/>
<keyword evidence="3" id="KW-1003">Cell membrane</keyword>
<gene>
    <name evidence="12" type="ORF">UFOPK1495_01500</name>
    <name evidence="14" type="ORF">UFOPK1603_01079</name>
    <name evidence="13" type="ORF">UFOPK1711_00211</name>
    <name evidence="15" type="ORF">UFOPK2143_00290</name>
    <name evidence="16" type="ORF">UFOPK2350_00398</name>
</gene>
<dbReference type="EMBL" id="CAEZXE010000022">
    <property type="protein sequence ID" value="CAB4671884.1"/>
    <property type="molecule type" value="Genomic_DNA"/>
</dbReference>
<evidence type="ECO:0000256" key="7">
    <source>
        <dbReference type="ARBA" id="ARBA00023136"/>
    </source>
</evidence>
<comment type="subcellular location">
    <subcellularLocation>
        <location evidence="1">Cell membrane</location>
        <topology evidence="1">Multi-pass membrane protein</topology>
    </subcellularLocation>
</comment>
<dbReference type="EMBL" id="CAEZTR010000007">
    <property type="protein sequence ID" value="CAB4566021.1"/>
    <property type="molecule type" value="Genomic_DNA"/>
</dbReference>
<evidence type="ECO:0000256" key="6">
    <source>
        <dbReference type="ARBA" id="ARBA00022989"/>
    </source>
</evidence>
<sequence>MDAFQAFFKAFASVLAFFYDVTGNYAIAIILLTLVVMIIVTPLTLKGTRSMMVMQQLQPEMKKIQTRYKDDRQKLNEELLKFYKENSINPLGGCLPLLVQMPVFLVLYQVLHGLTRRATDLGADVGWVSSQFSSGTTPTKAPAFERVFDPNWINPTTKMYQDLSSSYQMEAFGLDLSESASKAMNQGIVHALPFLVLIVIVAITGFIQQRQIQGRTTGAQTNSQQQMIMKIMPFFLPVISFGLPAGLVLYFAVSNIYRIGQQAFISKSIYGISAPDGTKSWKHLFGFGVQPKAAPKAKKSKSKSISATSRPAKNAGAKGGAAKGSTKAPAKAGASKGGRTTGRTTTSSRDTKGSDSSKGTDTGSDRAASTTSTPSTDASDASPSQPLQPRVRKKKR</sequence>
<dbReference type="EMBL" id="CAEZVV010000009">
    <property type="protein sequence ID" value="CAB4636759.1"/>
    <property type="molecule type" value="Genomic_DNA"/>
</dbReference>
<dbReference type="GO" id="GO:0051205">
    <property type="term" value="P:protein insertion into membrane"/>
    <property type="evidence" value="ECO:0007669"/>
    <property type="project" value="TreeGrafter"/>
</dbReference>
<evidence type="ECO:0000256" key="8">
    <source>
        <dbReference type="ARBA" id="ARBA00023186"/>
    </source>
</evidence>
<dbReference type="GO" id="GO:0032977">
    <property type="term" value="F:membrane insertase activity"/>
    <property type="evidence" value="ECO:0007669"/>
    <property type="project" value="InterPro"/>
</dbReference>
<dbReference type="InterPro" id="IPR047196">
    <property type="entry name" value="YidC_ALB_C"/>
</dbReference>
<evidence type="ECO:0000256" key="3">
    <source>
        <dbReference type="ARBA" id="ARBA00022475"/>
    </source>
</evidence>
<evidence type="ECO:0000259" key="11">
    <source>
        <dbReference type="Pfam" id="PF02096"/>
    </source>
</evidence>
<organism evidence="14">
    <name type="scientific">freshwater metagenome</name>
    <dbReference type="NCBI Taxonomy" id="449393"/>
    <lineage>
        <taxon>unclassified sequences</taxon>
        <taxon>metagenomes</taxon>
        <taxon>ecological metagenomes</taxon>
    </lineage>
</organism>
<dbReference type="GO" id="GO:0005886">
    <property type="term" value="C:plasma membrane"/>
    <property type="evidence" value="ECO:0007669"/>
    <property type="project" value="UniProtKB-SubCell"/>
</dbReference>
<keyword evidence="2" id="KW-0813">Transport</keyword>
<keyword evidence="4 10" id="KW-0812">Transmembrane</keyword>
<evidence type="ECO:0000256" key="9">
    <source>
        <dbReference type="SAM" id="MobiDB-lite"/>
    </source>
</evidence>
<evidence type="ECO:0000256" key="2">
    <source>
        <dbReference type="ARBA" id="ARBA00022448"/>
    </source>
</evidence>
<evidence type="ECO:0000313" key="16">
    <source>
        <dbReference type="EMBL" id="CAB4671884.1"/>
    </source>
</evidence>
<name>A0A6J6E5Y5_9ZZZZ</name>
<accession>A0A6J6E5Y5</accession>
<dbReference type="PANTHER" id="PTHR12428:SF65">
    <property type="entry name" value="CYTOCHROME C OXIDASE ASSEMBLY PROTEIN COX18, MITOCHONDRIAL"/>
    <property type="match status" value="1"/>
</dbReference>
<evidence type="ECO:0000256" key="10">
    <source>
        <dbReference type="SAM" id="Phobius"/>
    </source>
</evidence>
<evidence type="ECO:0000313" key="13">
    <source>
        <dbReference type="EMBL" id="CAB4566021.1"/>
    </source>
</evidence>
<keyword evidence="7 10" id="KW-0472">Membrane</keyword>
<dbReference type="CDD" id="cd20070">
    <property type="entry name" value="5TM_YidC_Alb3"/>
    <property type="match status" value="1"/>
</dbReference>
<feature type="transmembrane region" description="Helical" evidence="10">
    <location>
        <begin position="234"/>
        <end position="253"/>
    </location>
</feature>
<keyword evidence="8" id="KW-0143">Chaperone</keyword>
<dbReference type="InterPro" id="IPR001708">
    <property type="entry name" value="YidC/ALB3/OXA1/COX18"/>
</dbReference>
<reference evidence="14" key="1">
    <citation type="submission" date="2020-05" db="EMBL/GenBank/DDBJ databases">
        <authorList>
            <person name="Chiriac C."/>
            <person name="Salcher M."/>
            <person name="Ghai R."/>
            <person name="Kavagutti S V."/>
        </authorList>
    </citation>
    <scope>NUCLEOTIDE SEQUENCE</scope>
</reference>
<keyword evidence="6 10" id="KW-1133">Transmembrane helix</keyword>
<evidence type="ECO:0000256" key="1">
    <source>
        <dbReference type="ARBA" id="ARBA00004651"/>
    </source>
</evidence>
<protein>
    <submittedName>
        <fullName evidence="14">Unannotated protein</fullName>
    </submittedName>
</protein>
<feature type="compositionally biased region" description="Low complexity" evidence="9">
    <location>
        <begin position="303"/>
        <end position="316"/>
    </location>
</feature>
<evidence type="ECO:0000313" key="12">
    <source>
        <dbReference type="EMBL" id="CAB4561120.1"/>
    </source>
</evidence>
<feature type="transmembrane region" description="Helical" evidence="10">
    <location>
        <begin position="91"/>
        <end position="111"/>
    </location>
</feature>
<dbReference type="EMBL" id="CAEZTG010000097">
    <property type="protein sequence ID" value="CAB4569683.1"/>
    <property type="molecule type" value="Genomic_DNA"/>
</dbReference>
<feature type="compositionally biased region" description="Low complexity" evidence="9">
    <location>
        <begin position="323"/>
        <end position="334"/>
    </location>
</feature>